<feature type="region of interest" description="Disordered" evidence="1">
    <location>
        <begin position="195"/>
        <end position="217"/>
    </location>
</feature>
<feature type="region of interest" description="Disordered" evidence="1">
    <location>
        <begin position="117"/>
        <end position="147"/>
    </location>
</feature>
<gene>
    <name evidence="2" type="ORF">NDU88_003127</name>
</gene>
<feature type="region of interest" description="Disordered" evidence="1">
    <location>
        <begin position="58"/>
        <end position="82"/>
    </location>
</feature>
<dbReference type="EMBL" id="JANPWB010000001">
    <property type="protein sequence ID" value="KAJ1215519.1"/>
    <property type="molecule type" value="Genomic_DNA"/>
</dbReference>
<name>A0AAV7WQK8_PLEWA</name>
<keyword evidence="3" id="KW-1185">Reference proteome</keyword>
<dbReference type="Proteomes" id="UP001066276">
    <property type="component" value="Chromosome 1_1"/>
</dbReference>
<dbReference type="AlphaFoldDB" id="A0AAV7WQK8"/>
<feature type="region of interest" description="Disordered" evidence="1">
    <location>
        <begin position="1"/>
        <end position="28"/>
    </location>
</feature>
<evidence type="ECO:0000313" key="3">
    <source>
        <dbReference type="Proteomes" id="UP001066276"/>
    </source>
</evidence>
<comment type="caution">
    <text evidence="2">The sequence shown here is derived from an EMBL/GenBank/DDBJ whole genome shotgun (WGS) entry which is preliminary data.</text>
</comment>
<organism evidence="2 3">
    <name type="scientific">Pleurodeles waltl</name>
    <name type="common">Iberian ribbed newt</name>
    <dbReference type="NCBI Taxonomy" id="8319"/>
    <lineage>
        <taxon>Eukaryota</taxon>
        <taxon>Metazoa</taxon>
        <taxon>Chordata</taxon>
        <taxon>Craniata</taxon>
        <taxon>Vertebrata</taxon>
        <taxon>Euteleostomi</taxon>
        <taxon>Amphibia</taxon>
        <taxon>Batrachia</taxon>
        <taxon>Caudata</taxon>
        <taxon>Salamandroidea</taxon>
        <taxon>Salamandridae</taxon>
        <taxon>Pleurodelinae</taxon>
        <taxon>Pleurodeles</taxon>
    </lineage>
</organism>
<protein>
    <submittedName>
        <fullName evidence="2">Uncharacterized protein</fullName>
    </submittedName>
</protein>
<evidence type="ECO:0000313" key="2">
    <source>
        <dbReference type="EMBL" id="KAJ1215519.1"/>
    </source>
</evidence>
<proteinExistence type="predicted"/>
<evidence type="ECO:0000256" key="1">
    <source>
        <dbReference type="SAM" id="MobiDB-lite"/>
    </source>
</evidence>
<reference evidence="2" key="1">
    <citation type="journal article" date="2022" name="bioRxiv">
        <title>Sequencing and chromosome-scale assembly of the giantPleurodeles waltlgenome.</title>
        <authorList>
            <person name="Brown T."/>
            <person name="Elewa A."/>
            <person name="Iarovenko S."/>
            <person name="Subramanian E."/>
            <person name="Araus A.J."/>
            <person name="Petzold A."/>
            <person name="Susuki M."/>
            <person name="Suzuki K.-i.T."/>
            <person name="Hayashi T."/>
            <person name="Toyoda A."/>
            <person name="Oliveira C."/>
            <person name="Osipova E."/>
            <person name="Leigh N.D."/>
            <person name="Simon A."/>
            <person name="Yun M.H."/>
        </authorList>
    </citation>
    <scope>NUCLEOTIDE SEQUENCE</scope>
    <source>
        <strain evidence="2">20211129_DDA</strain>
        <tissue evidence="2">Liver</tissue>
    </source>
</reference>
<sequence length="217" mass="22342">MPAHTGPQSLYHGSPLGRRRPRAASVPAGGGFIGPPALPSLLAPLSGCSGPLRNTWSGLSEAPAGTDNHSVTAGPRQLPRLPPPGRALLHRRQERALPGPGFRPQLLHARCTSIMLRLPPKSHPPPGCSARLRPRPGEAGPHSSSSLRSTAISLIGAGGGPLLKRDAPLPEAAATSLAARPARLDLKVGRRCQPHAAESISGSATNTGPVMAPTLPH</sequence>
<accession>A0AAV7WQK8</accession>